<comment type="caution">
    <text evidence="3">The sequence shown here is derived from an EMBL/GenBank/DDBJ whole genome shotgun (WGS) entry which is preliminary data.</text>
</comment>
<dbReference type="InterPro" id="IPR052189">
    <property type="entry name" value="L-asp_N-monooxygenase_NS-form"/>
</dbReference>
<evidence type="ECO:0000313" key="4">
    <source>
        <dbReference type="Proteomes" id="UP000282674"/>
    </source>
</evidence>
<feature type="coiled-coil region" evidence="1">
    <location>
        <begin position="257"/>
        <end position="284"/>
    </location>
</feature>
<keyword evidence="1" id="KW-0175">Coiled coil</keyword>
<organism evidence="3 4">
    <name type="scientific">Actinomadura harenae</name>
    <dbReference type="NCBI Taxonomy" id="2483351"/>
    <lineage>
        <taxon>Bacteria</taxon>
        <taxon>Bacillati</taxon>
        <taxon>Actinomycetota</taxon>
        <taxon>Actinomycetes</taxon>
        <taxon>Streptosporangiales</taxon>
        <taxon>Thermomonosporaceae</taxon>
        <taxon>Actinomadura</taxon>
    </lineage>
</organism>
<dbReference type="EMBL" id="RFFG01000028">
    <property type="protein sequence ID" value="RMI43079.1"/>
    <property type="molecule type" value="Genomic_DNA"/>
</dbReference>
<dbReference type="Proteomes" id="UP000282674">
    <property type="component" value="Unassembled WGS sequence"/>
</dbReference>
<dbReference type="AlphaFoldDB" id="A0A3M2M047"/>
<dbReference type="InterPro" id="IPR038732">
    <property type="entry name" value="HpyO/CreE_NAD-binding"/>
</dbReference>
<dbReference type="SUPFAM" id="SSF51905">
    <property type="entry name" value="FAD/NAD(P)-binding domain"/>
    <property type="match status" value="2"/>
</dbReference>
<name>A0A3M2M047_9ACTN</name>
<dbReference type="RefSeq" id="WP_122195509.1">
    <property type="nucleotide sequence ID" value="NZ_JBHSKC010000004.1"/>
</dbReference>
<dbReference type="PANTHER" id="PTHR40254">
    <property type="entry name" value="BLR0577 PROTEIN"/>
    <property type="match status" value="1"/>
</dbReference>
<sequence>MRIAIIGAGPAAVGLIDTLTHPGADGTVPDVAVPDVVVFDPSPHPWRGRPYAPDLDSVLVNVPPAIMSVRHGDREHYASWLGERGAAYFDPLLGAPLAPRALYGEYLEETAGKAMAAGNVRLVPSRVVAVTRDLRIRTEDGHEHEADRLVLCVGSGTPSDLYGLDGAPGYVTDPYPLARTLADVRPEASVAIIGSRLTAVDVAVSLAARGHQGPISLVSRGGMLPHVWQRPDDYRPEHLTVEAVEALGADVTLARLHDLLRAELDGLGEDIADLEADLRAAATEAPAVRLRRQIEMVDTRSQARRLVQDACHGVMATAWPLLPEADRATLRRHARLAVSLASPMVPVNAVRMLALYDSGQLDSVADVRAVRAAGGGFVIETGGGSRHADVVVNAVNPPPGSVPRAAAELVGTLLDEGLAARHPDGGFLPSDPRVHVVGDLRGGRPFLTGGIPDVARGAARAARALTGG</sequence>
<proteinExistence type="predicted"/>
<evidence type="ECO:0000256" key="1">
    <source>
        <dbReference type="SAM" id="Coils"/>
    </source>
</evidence>
<dbReference type="OrthoDB" id="101972at2"/>
<accession>A0A3M2M047</accession>
<reference evidence="3 4" key="1">
    <citation type="submission" date="2018-10" db="EMBL/GenBank/DDBJ databases">
        <title>Isolation from soil.</title>
        <authorList>
            <person name="Hu J."/>
        </authorList>
    </citation>
    <scope>NUCLEOTIDE SEQUENCE [LARGE SCALE GENOMIC DNA]</scope>
    <source>
        <strain evidence="3 4">NEAU-Ht49</strain>
    </source>
</reference>
<dbReference type="Gene3D" id="3.50.50.60">
    <property type="entry name" value="FAD/NAD(P)-binding domain"/>
    <property type="match status" value="1"/>
</dbReference>
<dbReference type="PANTHER" id="PTHR40254:SF1">
    <property type="entry name" value="BLR0577 PROTEIN"/>
    <property type="match status" value="1"/>
</dbReference>
<feature type="domain" description="FAD-dependent urate hydroxylase HpyO/Asp monooxygenase CreE-like FAD/NAD(P)-binding" evidence="2">
    <location>
        <begin position="4"/>
        <end position="155"/>
    </location>
</feature>
<protein>
    <recommendedName>
        <fullName evidence="2">FAD-dependent urate hydroxylase HpyO/Asp monooxygenase CreE-like FAD/NAD(P)-binding domain-containing protein</fullName>
    </recommendedName>
</protein>
<evidence type="ECO:0000313" key="3">
    <source>
        <dbReference type="EMBL" id="RMI43079.1"/>
    </source>
</evidence>
<gene>
    <name evidence="3" type="ORF">EBO15_17770</name>
</gene>
<dbReference type="InterPro" id="IPR036188">
    <property type="entry name" value="FAD/NAD-bd_sf"/>
</dbReference>
<keyword evidence="4" id="KW-1185">Reference proteome</keyword>
<evidence type="ECO:0000259" key="2">
    <source>
        <dbReference type="Pfam" id="PF13454"/>
    </source>
</evidence>
<dbReference type="Pfam" id="PF13454">
    <property type="entry name" value="NAD_binding_9"/>
    <property type="match status" value="1"/>
</dbReference>